<accession>A0A1B2A438</accession>
<evidence type="ECO:0000313" key="2">
    <source>
        <dbReference type="EMBL" id="ASN60969.1"/>
    </source>
</evidence>
<dbReference type="PROSITE" id="PS50995">
    <property type="entry name" value="HTH_MARR_2"/>
    <property type="match status" value="1"/>
</dbReference>
<dbReference type="InterPro" id="IPR036388">
    <property type="entry name" value="WH-like_DNA-bd_sf"/>
</dbReference>
<dbReference type="AlphaFoldDB" id="A0A1B2A438"/>
<dbReference type="GeneID" id="49611411"/>
<sequence>MTELSNELFQTFNKVIHHYRHYYGMQFSSDHRSVSQIRILKRLNIENGQMQGALAESLDIRPSSLTECLHKLESKHYINRRPDHHDRRITHVFITAAGRAVLKEALDGRNEFTETLFGSLTPDEQQALNELLNKLEDTLADTQHFDFMAEFTKRLAQTKL</sequence>
<dbReference type="Gene3D" id="1.10.10.10">
    <property type="entry name" value="Winged helix-like DNA-binding domain superfamily/Winged helix DNA-binding domain"/>
    <property type="match status" value="1"/>
</dbReference>
<reference evidence="3 6" key="2">
    <citation type="submission" date="2018-07" db="EMBL/GenBank/DDBJ databases">
        <title>Lactobacillus curvatus genome sequence.</title>
        <authorList>
            <person name="Prechtl R."/>
        </authorList>
    </citation>
    <scope>NUCLEOTIDE SEQUENCE [LARGE SCALE GENOMIC DNA]</scope>
    <source>
        <strain evidence="3 6">TMW 1.1928</strain>
    </source>
</reference>
<dbReference type="EMBL" id="CP117684">
    <property type="protein sequence ID" value="WDC92910.1"/>
    <property type="molecule type" value="Genomic_DNA"/>
</dbReference>
<proteinExistence type="predicted"/>
<evidence type="ECO:0000313" key="4">
    <source>
        <dbReference type="EMBL" id="WDC92910.1"/>
    </source>
</evidence>
<reference evidence="2 5" key="1">
    <citation type="submission" date="2017-07" db="EMBL/GenBank/DDBJ databases">
        <title>Lactobacillus curvatus MRS6 whole genome.</title>
        <authorList>
            <person name="Jans C."/>
            <person name="Lagler S."/>
            <person name="Lacroix C."/>
            <person name="Meile L."/>
            <person name="Stevens M.J.A."/>
        </authorList>
    </citation>
    <scope>NUCLEOTIDE SEQUENCE [LARGE SCALE GENOMIC DNA]</scope>
    <source>
        <strain evidence="2 5">MRS6</strain>
    </source>
</reference>
<evidence type="ECO:0000313" key="3">
    <source>
        <dbReference type="EMBL" id="AXN36728.1"/>
    </source>
</evidence>
<evidence type="ECO:0000313" key="6">
    <source>
        <dbReference type="Proteomes" id="UP000257607"/>
    </source>
</evidence>
<dbReference type="InterPro" id="IPR036390">
    <property type="entry name" value="WH_DNA-bd_sf"/>
</dbReference>
<dbReference type="PRINTS" id="PR00598">
    <property type="entry name" value="HTHMARR"/>
</dbReference>
<gene>
    <name evidence="2" type="ORF">CG419_10205</name>
    <name evidence="3" type="ORF">DT351_10505</name>
    <name evidence="4" type="ORF">PSR33_10155</name>
</gene>
<dbReference type="RefSeq" id="WP_004266076.1">
    <property type="nucleotide sequence ID" value="NZ_BJOQ01000037.1"/>
</dbReference>
<dbReference type="SMART" id="SM00347">
    <property type="entry name" value="HTH_MARR"/>
    <property type="match status" value="1"/>
</dbReference>
<dbReference type="Pfam" id="PF01047">
    <property type="entry name" value="MarR"/>
    <property type="match status" value="1"/>
</dbReference>
<dbReference type="PANTHER" id="PTHR33164">
    <property type="entry name" value="TRANSCRIPTIONAL REGULATOR, MARR FAMILY"/>
    <property type="match status" value="1"/>
</dbReference>
<dbReference type="PANTHER" id="PTHR33164:SF103">
    <property type="entry name" value="REGULATORY PROTEIN MARR"/>
    <property type="match status" value="1"/>
</dbReference>
<name>A0A1B2A438_LATCU</name>
<dbReference type="Proteomes" id="UP001215533">
    <property type="component" value="Plasmid p1_CACC879"/>
</dbReference>
<reference evidence="4" key="3">
    <citation type="submission" date="2023-02" db="EMBL/GenBank/DDBJ databases">
        <title>Complete genome sequence of Lactobacillus curvatus CACC879 isolated from Pig feces.</title>
        <authorList>
            <person name="Park S."/>
            <person name="Park M.A."/>
            <person name="Kim D.-H."/>
            <person name="Kim Y."/>
        </authorList>
    </citation>
    <scope>NUCLEOTIDE SEQUENCE</scope>
    <source>
        <strain evidence="4">Curvatus</strain>
        <plasmid evidence="4">p1_CACC879</plasmid>
    </source>
</reference>
<evidence type="ECO:0000313" key="7">
    <source>
        <dbReference type="Proteomes" id="UP001215533"/>
    </source>
</evidence>
<dbReference type="InterPro" id="IPR000835">
    <property type="entry name" value="HTH_MarR-typ"/>
</dbReference>
<dbReference type="InterPro" id="IPR039422">
    <property type="entry name" value="MarR/SlyA-like"/>
</dbReference>
<evidence type="ECO:0000259" key="1">
    <source>
        <dbReference type="PROSITE" id="PS50995"/>
    </source>
</evidence>
<dbReference type="Proteomes" id="UP000257607">
    <property type="component" value="Chromosome"/>
</dbReference>
<dbReference type="SUPFAM" id="SSF46785">
    <property type="entry name" value="Winged helix' DNA-binding domain"/>
    <property type="match status" value="1"/>
</dbReference>
<feature type="domain" description="HTH marR-type" evidence="1">
    <location>
        <begin position="5"/>
        <end position="137"/>
    </location>
</feature>
<dbReference type="OrthoDB" id="2612963at2"/>
<keyword evidence="4" id="KW-0614">Plasmid</keyword>
<dbReference type="GO" id="GO:0003700">
    <property type="term" value="F:DNA-binding transcription factor activity"/>
    <property type="evidence" value="ECO:0007669"/>
    <property type="project" value="InterPro"/>
</dbReference>
<dbReference type="EMBL" id="CP022474">
    <property type="protein sequence ID" value="ASN60969.1"/>
    <property type="molecule type" value="Genomic_DNA"/>
</dbReference>
<geneLocation type="plasmid" evidence="4 7">
    <name>p1_CACC879</name>
</geneLocation>
<dbReference type="Proteomes" id="UP000199749">
    <property type="component" value="Chromosome"/>
</dbReference>
<dbReference type="EMBL" id="CP031003">
    <property type="protein sequence ID" value="AXN36728.1"/>
    <property type="molecule type" value="Genomic_DNA"/>
</dbReference>
<evidence type="ECO:0000313" key="5">
    <source>
        <dbReference type="Proteomes" id="UP000199749"/>
    </source>
</evidence>
<organism evidence="3 6">
    <name type="scientific">Latilactobacillus curvatus</name>
    <name type="common">Lactobacillus curvatus</name>
    <dbReference type="NCBI Taxonomy" id="28038"/>
    <lineage>
        <taxon>Bacteria</taxon>
        <taxon>Bacillati</taxon>
        <taxon>Bacillota</taxon>
        <taxon>Bacilli</taxon>
        <taxon>Lactobacillales</taxon>
        <taxon>Lactobacillaceae</taxon>
        <taxon>Latilactobacillus</taxon>
    </lineage>
</organism>
<protein>
    <submittedName>
        <fullName evidence="3">MarR family transcriptional regulator</fullName>
    </submittedName>
</protein>
<dbReference type="GO" id="GO:0006950">
    <property type="term" value="P:response to stress"/>
    <property type="evidence" value="ECO:0007669"/>
    <property type="project" value="TreeGrafter"/>
</dbReference>